<dbReference type="InterPro" id="IPR013320">
    <property type="entry name" value="ConA-like_dom_sf"/>
</dbReference>
<dbReference type="Proteomes" id="UP001500618">
    <property type="component" value="Unassembled WGS sequence"/>
</dbReference>
<name>A0ABN2J4B2_9ACTN</name>
<sequence>MSLITRPQPSRPRRLRALVAALAAGAAVAAGIAGVPPAQAAPAPAGGTYHNAVTDGYSIDFPDPAVMRGKDGKFYAYSTGGPYDEQGAASDPVRMASSTDLTHWTKLGAPFVVGRNWPSWVTTTSGIWAPDIRYINGKYVLYFVGPDTTASSEGFDPAIGVATSDSPAGPWKDAGAPLIPARKNTGAGWETVIDPAQFTDTDGSRYMYWGSYGTGVWLVQLSADGLHSVTAPRQVATSRFEGAYVVKRDGWYYLMASSANCCAGPTTGYTVFAGRSKSPWGPFLDRDGVSMADSRAGGTIVVAQNGNRWVGVGHNSIVVDRTGQDWMTYHAVDRNQPYLQVSPGFTMRPMLLDRLDWINGWPIVRGGAGPSDDVEQAPVTTSALLDQKFDGASAGVKVLAGGLAVQPSDTKSDSGGFAALTGTSVAVSSKAPPQDVRAQADVRVPASGGSVGVTVRYADARNNVRAVVNPATRTFDVIVSANGKAKTTSAPIPPSADLSTWHDVVVEARGSQVTAEYSDSDMGDPTASVSVTLPSQLYHGDAGVTSTGAGEVDNLAVAPLYTPHTTLVKQPQPGGLMAAYSDDFSNGLNSGWTWKRQDSAAQVVNGSLQWPTEDADLTGGSAGQAGVLLRTPPTGTYTVETKLTIDLGSDTTREFQQAGLVVYNADTDFLRLDQVATGPNRITEFGKRVMVGNISSWGGAVLGPPAATTYFRIRHTVNPANGENDYQGASSRDGRMWTWGATWTMPAGMVPQIGLVSQGSTPTAEATYGKALAQFDYFHVYRG</sequence>
<evidence type="ECO:0000256" key="4">
    <source>
        <dbReference type="ARBA" id="ARBA00023295"/>
    </source>
</evidence>
<dbReference type="PANTHER" id="PTHR43301:SF3">
    <property type="entry name" value="ARABINAN ENDO-1,5-ALPHA-L-ARABINOSIDASE A-RELATED"/>
    <property type="match status" value="1"/>
</dbReference>
<dbReference type="Pfam" id="PF04616">
    <property type="entry name" value="Glyco_hydro_43"/>
    <property type="match status" value="1"/>
</dbReference>
<keyword evidence="4" id="KW-0326">Glycosidase</keyword>
<evidence type="ECO:0000256" key="3">
    <source>
        <dbReference type="ARBA" id="ARBA00022801"/>
    </source>
</evidence>
<dbReference type="InterPro" id="IPR023296">
    <property type="entry name" value="Glyco_hydro_beta-prop_sf"/>
</dbReference>
<evidence type="ECO:0000256" key="5">
    <source>
        <dbReference type="SAM" id="SignalP"/>
    </source>
</evidence>
<protein>
    <recommendedName>
        <fullName evidence="8">Family 43 glycosylhydrolase</fullName>
    </recommendedName>
</protein>
<evidence type="ECO:0000256" key="2">
    <source>
        <dbReference type="ARBA" id="ARBA00009865"/>
    </source>
</evidence>
<reference evidence="6 7" key="1">
    <citation type="journal article" date="2019" name="Int. J. Syst. Evol. Microbiol.">
        <title>The Global Catalogue of Microorganisms (GCM) 10K type strain sequencing project: providing services to taxonomists for standard genome sequencing and annotation.</title>
        <authorList>
            <consortium name="The Broad Institute Genomics Platform"/>
            <consortium name="The Broad Institute Genome Sequencing Center for Infectious Disease"/>
            <person name="Wu L."/>
            <person name="Ma J."/>
        </authorList>
    </citation>
    <scope>NUCLEOTIDE SEQUENCE [LARGE SCALE GENOMIC DNA]</scope>
    <source>
        <strain evidence="6 7">JCM 14718</strain>
    </source>
</reference>
<dbReference type="Gene3D" id="2.60.120.200">
    <property type="match status" value="1"/>
</dbReference>
<proteinExistence type="inferred from homology"/>
<dbReference type="InterPro" id="IPR006710">
    <property type="entry name" value="Glyco_hydro_43"/>
</dbReference>
<organism evidence="6 7">
    <name type="scientific">Fodinicola feengrottensis</name>
    <dbReference type="NCBI Taxonomy" id="435914"/>
    <lineage>
        <taxon>Bacteria</taxon>
        <taxon>Bacillati</taxon>
        <taxon>Actinomycetota</taxon>
        <taxon>Actinomycetes</taxon>
        <taxon>Mycobacteriales</taxon>
        <taxon>Fodinicola</taxon>
    </lineage>
</organism>
<evidence type="ECO:0008006" key="8">
    <source>
        <dbReference type="Google" id="ProtNLM"/>
    </source>
</evidence>
<comment type="similarity">
    <text evidence="2">Belongs to the glycosyl hydrolase 43 family.</text>
</comment>
<dbReference type="Gene3D" id="2.115.10.20">
    <property type="entry name" value="Glycosyl hydrolase domain, family 43"/>
    <property type="match status" value="1"/>
</dbReference>
<keyword evidence="7" id="KW-1185">Reference proteome</keyword>
<feature type="chain" id="PRO_5045512422" description="Family 43 glycosylhydrolase" evidence="5">
    <location>
        <begin position="41"/>
        <end position="783"/>
    </location>
</feature>
<keyword evidence="5" id="KW-0732">Signal</keyword>
<dbReference type="SUPFAM" id="SSF49899">
    <property type="entry name" value="Concanavalin A-like lectins/glucanases"/>
    <property type="match status" value="1"/>
</dbReference>
<dbReference type="CDD" id="cd18616">
    <property type="entry name" value="GH43_ABN-like"/>
    <property type="match status" value="1"/>
</dbReference>
<evidence type="ECO:0000313" key="7">
    <source>
        <dbReference type="Proteomes" id="UP001500618"/>
    </source>
</evidence>
<dbReference type="RefSeq" id="WP_344315023.1">
    <property type="nucleotide sequence ID" value="NZ_BAAANY010000042.1"/>
</dbReference>
<comment type="pathway">
    <text evidence="1">Glycan metabolism; L-arabinan degradation.</text>
</comment>
<accession>A0ABN2J4B2</accession>
<dbReference type="Gene3D" id="2.60.120.560">
    <property type="entry name" value="Exo-inulinase, domain 1"/>
    <property type="match status" value="1"/>
</dbReference>
<gene>
    <name evidence="6" type="ORF">GCM10009765_77730</name>
</gene>
<evidence type="ECO:0000256" key="1">
    <source>
        <dbReference type="ARBA" id="ARBA00004834"/>
    </source>
</evidence>
<dbReference type="PANTHER" id="PTHR43301">
    <property type="entry name" value="ARABINAN ENDO-1,5-ALPHA-L-ARABINOSIDASE"/>
    <property type="match status" value="1"/>
</dbReference>
<keyword evidence="3" id="KW-0378">Hydrolase</keyword>
<dbReference type="InterPro" id="IPR050727">
    <property type="entry name" value="GH43_arabinanases"/>
</dbReference>
<dbReference type="SUPFAM" id="SSF75005">
    <property type="entry name" value="Arabinanase/levansucrase/invertase"/>
    <property type="match status" value="1"/>
</dbReference>
<dbReference type="PROSITE" id="PS51318">
    <property type="entry name" value="TAT"/>
    <property type="match status" value="1"/>
</dbReference>
<comment type="caution">
    <text evidence="6">The sequence shown here is derived from an EMBL/GenBank/DDBJ whole genome shotgun (WGS) entry which is preliminary data.</text>
</comment>
<dbReference type="EMBL" id="BAAANY010000042">
    <property type="protein sequence ID" value="GAA1717691.1"/>
    <property type="molecule type" value="Genomic_DNA"/>
</dbReference>
<feature type="signal peptide" evidence="5">
    <location>
        <begin position="1"/>
        <end position="40"/>
    </location>
</feature>
<evidence type="ECO:0000313" key="6">
    <source>
        <dbReference type="EMBL" id="GAA1717691.1"/>
    </source>
</evidence>
<dbReference type="InterPro" id="IPR006311">
    <property type="entry name" value="TAT_signal"/>
</dbReference>